<keyword evidence="1" id="KW-1133">Transmembrane helix</keyword>
<name>A0A381SLY8_9ZZZZ</name>
<keyword evidence="1" id="KW-0472">Membrane</keyword>
<dbReference type="AlphaFoldDB" id="A0A381SLY8"/>
<feature type="transmembrane region" description="Helical" evidence="1">
    <location>
        <begin position="98"/>
        <end position="120"/>
    </location>
</feature>
<feature type="transmembrane region" description="Helical" evidence="1">
    <location>
        <begin position="171"/>
        <end position="189"/>
    </location>
</feature>
<accession>A0A381SLY8</accession>
<protein>
    <submittedName>
        <fullName evidence="2">Uncharacterized protein</fullName>
    </submittedName>
</protein>
<keyword evidence="1" id="KW-0812">Transmembrane</keyword>
<feature type="transmembrane region" description="Helical" evidence="1">
    <location>
        <begin position="140"/>
        <end position="159"/>
    </location>
</feature>
<feature type="transmembrane region" description="Helical" evidence="1">
    <location>
        <begin position="21"/>
        <end position="41"/>
    </location>
</feature>
<sequence length="255" mass="27916">MVRLIDDQPDAFAYRSFGRRVFFTGLLIAAIYGAAGTIVLQESEAIMRQTGMDSEGIGGQVTGAVVFVMIVFVPLAASMLMLVNFLSRSFGKLEIEQGLPLTMLTAARLVFIAAIIVALAPLGLAIDAPITAIKFYQNQFMTWFFTLVGIGLALVLLAPVRQLQLRTRKPLWIPALGGVFAAGYLVWMAHSPTWDISVFQLSQENLATVKEFRTSFTSTMLACAGAILLCCWTVKRNAASILARQKTHFFTQVGR</sequence>
<feature type="transmembrane region" description="Helical" evidence="1">
    <location>
        <begin position="215"/>
        <end position="234"/>
    </location>
</feature>
<feature type="transmembrane region" description="Helical" evidence="1">
    <location>
        <begin position="61"/>
        <end position="86"/>
    </location>
</feature>
<dbReference type="EMBL" id="UINC01003295">
    <property type="protein sequence ID" value="SVA05060.1"/>
    <property type="molecule type" value="Genomic_DNA"/>
</dbReference>
<gene>
    <name evidence="2" type="ORF">METZ01_LOCUS57914</name>
</gene>
<proteinExistence type="predicted"/>
<evidence type="ECO:0000313" key="2">
    <source>
        <dbReference type="EMBL" id="SVA05060.1"/>
    </source>
</evidence>
<organism evidence="2">
    <name type="scientific">marine metagenome</name>
    <dbReference type="NCBI Taxonomy" id="408172"/>
    <lineage>
        <taxon>unclassified sequences</taxon>
        <taxon>metagenomes</taxon>
        <taxon>ecological metagenomes</taxon>
    </lineage>
</organism>
<reference evidence="2" key="1">
    <citation type="submission" date="2018-05" db="EMBL/GenBank/DDBJ databases">
        <authorList>
            <person name="Lanie J.A."/>
            <person name="Ng W.-L."/>
            <person name="Kazmierczak K.M."/>
            <person name="Andrzejewski T.M."/>
            <person name="Davidsen T.M."/>
            <person name="Wayne K.J."/>
            <person name="Tettelin H."/>
            <person name="Glass J.I."/>
            <person name="Rusch D."/>
            <person name="Podicherti R."/>
            <person name="Tsui H.-C.T."/>
            <person name="Winkler M.E."/>
        </authorList>
    </citation>
    <scope>NUCLEOTIDE SEQUENCE</scope>
</reference>
<evidence type="ECO:0000256" key="1">
    <source>
        <dbReference type="SAM" id="Phobius"/>
    </source>
</evidence>